<proteinExistence type="predicted"/>
<name>A0A4D6YBL3_9GAMM</name>
<reference evidence="1 2" key="1">
    <citation type="submission" date="2018-12" db="EMBL/GenBank/DDBJ databases">
        <authorList>
            <person name="Chong R.A."/>
        </authorList>
    </citation>
    <scope>NUCLEOTIDE SEQUENCE [LARGE SCALE GENOMIC DNA]</scope>
    <source>
        <strain evidence="1 2">Hta</strain>
    </source>
</reference>
<dbReference type="OrthoDB" id="6553087at2"/>
<gene>
    <name evidence="1" type="ORF">D9V69_02915</name>
</gene>
<accession>A0A4D6YBL3</accession>
<dbReference type="AlphaFoldDB" id="A0A4D6YBL3"/>
<evidence type="ECO:0000313" key="2">
    <source>
        <dbReference type="Proteomes" id="UP000298773"/>
    </source>
</evidence>
<dbReference type="EMBL" id="CP034873">
    <property type="protein sequence ID" value="QCI21895.1"/>
    <property type="molecule type" value="Genomic_DNA"/>
</dbReference>
<sequence>MYDAIRIDDNLNLDSNNHIIPKNKKFQSRTQKSLEKSYYEDFIAKNGSWTVSTQFNSSKNIKNAINIFKEQYQDEKSKETLDKNFMSDYYSSLFIINNHLIFSADKQSMMADFKRIVPNIDHQKLISLYANPNIVHQAYLQLIAEHSEITQYQVNNSRSIYKVDILDDGAIKLIATNLSDLENNNISDNDINKYHSFGIRATVIIYPNALPIIKYSHFIK</sequence>
<dbReference type="Proteomes" id="UP000298773">
    <property type="component" value="Chromosome"/>
</dbReference>
<reference evidence="1 2" key="2">
    <citation type="submission" date="2019-05" db="EMBL/GenBank/DDBJ databases">
        <title>Genome evolution of the obligate endosymbiont Buchnera aphidicola.</title>
        <authorList>
            <person name="Moran N.A."/>
        </authorList>
    </citation>
    <scope>NUCLEOTIDE SEQUENCE [LARGE SCALE GENOMIC DNA]</scope>
    <source>
        <strain evidence="1 2">Hta</strain>
    </source>
</reference>
<evidence type="ECO:0000313" key="1">
    <source>
        <dbReference type="EMBL" id="QCI21895.1"/>
    </source>
</evidence>
<protein>
    <submittedName>
        <fullName evidence="1">Uncharacterized protein</fullName>
    </submittedName>
</protein>
<organism evidence="1 2">
    <name type="scientific">Buchnera aphidicola</name>
    <name type="common">Hyadaphis tataricae</name>
    <dbReference type="NCBI Taxonomy" id="1241859"/>
    <lineage>
        <taxon>Bacteria</taxon>
        <taxon>Pseudomonadati</taxon>
        <taxon>Pseudomonadota</taxon>
        <taxon>Gammaproteobacteria</taxon>
        <taxon>Enterobacterales</taxon>
        <taxon>Erwiniaceae</taxon>
        <taxon>Buchnera</taxon>
    </lineage>
</organism>